<dbReference type="PROSITE" id="PS50893">
    <property type="entry name" value="ABC_TRANSPORTER_2"/>
    <property type="match status" value="1"/>
</dbReference>
<reference evidence="7 8" key="1">
    <citation type="submission" date="2020-05" db="EMBL/GenBank/DDBJ databases">
        <title>Genomic Encyclopedia of Type Strains, Phase IV (KMG-V): Genome sequencing to study the core and pangenomes of soil and plant-associated prokaryotes.</title>
        <authorList>
            <person name="Whitman W."/>
        </authorList>
    </citation>
    <scope>NUCLEOTIDE SEQUENCE [LARGE SCALE GENOMIC DNA]</scope>
    <source>
        <strain evidence="7 8">C29</strain>
    </source>
</reference>
<evidence type="ECO:0000256" key="2">
    <source>
        <dbReference type="ARBA" id="ARBA00022448"/>
    </source>
</evidence>
<dbReference type="PANTHER" id="PTHR43335:SF4">
    <property type="entry name" value="ABC TRANSPORTER, ATP-BINDING PROTEIN"/>
    <property type="match status" value="1"/>
</dbReference>
<dbReference type="EMBL" id="JABSNM010000007">
    <property type="protein sequence ID" value="NRT56260.1"/>
    <property type="molecule type" value="Genomic_DNA"/>
</dbReference>
<evidence type="ECO:0000313" key="7">
    <source>
        <dbReference type="EMBL" id="NRT56260.1"/>
    </source>
</evidence>
<dbReference type="PANTHER" id="PTHR43335">
    <property type="entry name" value="ABC TRANSPORTER, ATP-BINDING PROTEIN"/>
    <property type="match status" value="1"/>
</dbReference>
<keyword evidence="5" id="KW-0067">ATP-binding</keyword>
<name>A0ABX2G2K8_9BURK</name>
<dbReference type="InterPro" id="IPR003439">
    <property type="entry name" value="ABC_transporter-like_ATP-bd"/>
</dbReference>
<accession>A0ABX2G2K8</accession>
<gene>
    <name evidence="7" type="ORF">HNQ01_001996</name>
</gene>
<keyword evidence="3" id="KW-1003">Cell membrane</keyword>
<dbReference type="Pfam" id="PF00005">
    <property type="entry name" value="ABC_tran"/>
    <property type="match status" value="1"/>
</dbReference>
<evidence type="ECO:0000259" key="6">
    <source>
        <dbReference type="PROSITE" id="PS50893"/>
    </source>
</evidence>
<proteinExistence type="inferred from homology"/>
<dbReference type="Gene3D" id="3.40.50.300">
    <property type="entry name" value="P-loop containing nucleotide triphosphate hydrolases"/>
    <property type="match status" value="1"/>
</dbReference>
<evidence type="ECO:0000256" key="4">
    <source>
        <dbReference type="ARBA" id="ARBA00022741"/>
    </source>
</evidence>
<sequence length="243" mass="25769">MPVLPVHSDSAALSVAAPPLLQVEGLHWRAPFEGAPPLFAGLGLQAGAGVLGVTGDEGRGKSALLRLIAGELRPDAGRIRIDAPAEALDPHALPAGDARLRERLFWCDPQSDRHDGRVARDYLAMQRQGRPGWSEAALAAQLEGFALHEHLDKRLEMLSTGTRRKLRLAAALASGATLVLLDDPGAALDARSLRHLAEALRRHHEAPAGRLIVVTGHDDRLMPAPAARLSLDVAAVPGVSAVR</sequence>
<dbReference type="RefSeq" id="WP_173805226.1">
    <property type="nucleotide sequence ID" value="NZ_JABSNM010000007.1"/>
</dbReference>
<evidence type="ECO:0000256" key="3">
    <source>
        <dbReference type="ARBA" id="ARBA00022475"/>
    </source>
</evidence>
<keyword evidence="4" id="KW-0547">Nucleotide-binding</keyword>
<feature type="domain" description="ABC transporter" evidence="6">
    <location>
        <begin position="21"/>
        <end position="243"/>
    </location>
</feature>
<keyword evidence="8" id="KW-1185">Reference proteome</keyword>
<dbReference type="InterPro" id="IPR027417">
    <property type="entry name" value="P-loop_NTPase"/>
</dbReference>
<evidence type="ECO:0000313" key="8">
    <source>
        <dbReference type="Proteomes" id="UP001516061"/>
    </source>
</evidence>
<keyword evidence="3" id="KW-0472">Membrane</keyword>
<evidence type="ECO:0000256" key="1">
    <source>
        <dbReference type="ARBA" id="ARBA00005417"/>
    </source>
</evidence>
<dbReference type="Proteomes" id="UP001516061">
    <property type="component" value="Unassembled WGS sequence"/>
</dbReference>
<dbReference type="InterPro" id="IPR003593">
    <property type="entry name" value="AAA+_ATPase"/>
</dbReference>
<dbReference type="SMART" id="SM00382">
    <property type="entry name" value="AAA"/>
    <property type="match status" value="1"/>
</dbReference>
<comment type="caution">
    <text evidence="7">The sequence shown here is derived from an EMBL/GenBank/DDBJ whole genome shotgun (WGS) entry which is preliminary data.</text>
</comment>
<protein>
    <submittedName>
        <fullName evidence="7">ABC-type transport system involved in cytochrome c biogenesis ATPase subunit</fullName>
    </submittedName>
</protein>
<organism evidence="7 8">
    <name type="scientific">Sphaerotilus uruguayifluvii</name>
    <dbReference type="NCBI Taxonomy" id="2735897"/>
    <lineage>
        <taxon>Bacteria</taxon>
        <taxon>Pseudomonadati</taxon>
        <taxon>Pseudomonadota</taxon>
        <taxon>Betaproteobacteria</taxon>
        <taxon>Burkholderiales</taxon>
        <taxon>Sphaerotilaceae</taxon>
        <taxon>Sphaerotilus</taxon>
    </lineage>
</organism>
<dbReference type="SUPFAM" id="SSF52540">
    <property type="entry name" value="P-loop containing nucleoside triphosphate hydrolases"/>
    <property type="match status" value="1"/>
</dbReference>
<evidence type="ECO:0000256" key="5">
    <source>
        <dbReference type="ARBA" id="ARBA00022840"/>
    </source>
</evidence>
<comment type="similarity">
    <text evidence="1">Belongs to the ABC transporter superfamily.</text>
</comment>
<keyword evidence="2" id="KW-0813">Transport</keyword>